<dbReference type="PROSITE" id="PS00483">
    <property type="entry name" value="DIHYDROOROTASE_2"/>
    <property type="match status" value="1"/>
</dbReference>
<dbReference type="InterPro" id="IPR004721">
    <property type="entry name" value="DHOdimr"/>
</dbReference>
<feature type="active site" evidence="9">
    <location>
        <position position="242"/>
    </location>
</feature>
<name>A0A3D8I6B7_9HELI</name>
<evidence type="ECO:0000256" key="2">
    <source>
        <dbReference type="ARBA" id="ARBA00004880"/>
    </source>
</evidence>
<feature type="binding site" evidence="9">
    <location>
        <position position="136"/>
    </location>
    <ligand>
        <name>Zn(2+)</name>
        <dbReference type="ChEBI" id="CHEBI:29105"/>
        <label>2</label>
    </ligand>
</feature>
<evidence type="ECO:0000313" key="11">
    <source>
        <dbReference type="EMBL" id="RDU60101.1"/>
    </source>
</evidence>
<dbReference type="EC" id="3.5.2.3" evidence="4 9"/>
<protein>
    <recommendedName>
        <fullName evidence="4 9">Dihydroorotase</fullName>
        <shortName evidence="9">DHOase</shortName>
        <ecNumber evidence="4 9">3.5.2.3</ecNumber>
    </recommendedName>
</protein>
<gene>
    <name evidence="9 11" type="primary">pyrC</name>
    <name evidence="11" type="ORF">CQA63_03885</name>
</gene>
<feature type="modified residue" description="N6-carboxylysine" evidence="9">
    <location>
        <position position="97"/>
    </location>
</feature>
<keyword evidence="7 9" id="KW-0862">Zinc</keyword>
<evidence type="ECO:0000256" key="3">
    <source>
        <dbReference type="ARBA" id="ARBA00005631"/>
    </source>
</evidence>
<feature type="binding site" evidence="9">
    <location>
        <position position="14"/>
    </location>
    <ligand>
        <name>Zn(2+)</name>
        <dbReference type="ChEBI" id="CHEBI:29105"/>
        <label>1</label>
    </ligand>
</feature>
<dbReference type="InterPro" id="IPR032466">
    <property type="entry name" value="Metal_Hydrolase"/>
</dbReference>
<reference evidence="11 12" key="1">
    <citation type="submission" date="2018-04" db="EMBL/GenBank/DDBJ databases">
        <title>Novel Campyloabacter and Helicobacter Species and Strains.</title>
        <authorList>
            <person name="Mannion A.J."/>
            <person name="Shen Z."/>
            <person name="Fox J.G."/>
        </authorList>
    </citation>
    <scope>NUCLEOTIDE SEQUENCE [LARGE SCALE GENOMIC DNA]</scope>
    <source>
        <strain evidence="11 12">MIT 98-6070</strain>
    </source>
</reference>
<feature type="binding site" description="via carbamate group" evidence="9">
    <location>
        <position position="97"/>
    </location>
    <ligand>
        <name>Zn(2+)</name>
        <dbReference type="ChEBI" id="CHEBI:29105"/>
        <label>1</label>
    </ligand>
</feature>
<feature type="binding site" evidence="9">
    <location>
        <position position="256"/>
    </location>
    <ligand>
        <name>substrate</name>
    </ligand>
</feature>
<evidence type="ECO:0000256" key="4">
    <source>
        <dbReference type="ARBA" id="ARBA00012860"/>
    </source>
</evidence>
<dbReference type="GO" id="GO:0004151">
    <property type="term" value="F:dihydroorotase activity"/>
    <property type="evidence" value="ECO:0007669"/>
    <property type="project" value="UniProtKB-UniRule"/>
</dbReference>
<comment type="cofactor">
    <cofactor evidence="9">
        <name>Zn(2+)</name>
        <dbReference type="ChEBI" id="CHEBI:29105"/>
    </cofactor>
    <text evidence="9">Binds 2 Zn(2+) ions per subunit.</text>
</comment>
<dbReference type="Proteomes" id="UP000256599">
    <property type="component" value="Unassembled WGS sequence"/>
</dbReference>
<feature type="binding site" evidence="9">
    <location>
        <position position="170"/>
    </location>
    <ligand>
        <name>Zn(2+)</name>
        <dbReference type="ChEBI" id="CHEBI:29105"/>
        <label>2</label>
    </ligand>
</feature>
<feature type="binding site" evidence="9">
    <location>
        <position position="242"/>
    </location>
    <ligand>
        <name>Zn(2+)</name>
        <dbReference type="ChEBI" id="CHEBI:29105"/>
        <label>1</label>
    </ligand>
</feature>
<proteinExistence type="inferred from homology"/>
<dbReference type="PANTHER" id="PTHR43137">
    <property type="entry name" value="DIHYDROOROTASE"/>
    <property type="match status" value="1"/>
</dbReference>
<dbReference type="EMBL" id="NXLR01000005">
    <property type="protein sequence ID" value="RDU60101.1"/>
    <property type="molecule type" value="Genomic_DNA"/>
</dbReference>
<dbReference type="GO" id="GO:0044205">
    <property type="term" value="P:'de novo' UMP biosynthetic process"/>
    <property type="evidence" value="ECO:0007669"/>
    <property type="project" value="UniProtKB-UniRule"/>
</dbReference>
<dbReference type="GO" id="GO:0006207">
    <property type="term" value="P:'de novo' pyrimidine nucleobase biosynthetic process"/>
    <property type="evidence" value="ECO:0007669"/>
    <property type="project" value="TreeGrafter"/>
</dbReference>
<dbReference type="RefSeq" id="WP_104699914.1">
    <property type="nucleotide sequence ID" value="NZ_FZPP01000016.1"/>
</dbReference>
<dbReference type="GO" id="GO:0005829">
    <property type="term" value="C:cytosol"/>
    <property type="evidence" value="ECO:0007669"/>
    <property type="project" value="TreeGrafter"/>
</dbReference>
<feature type="binding site" evidence="9">
    <location>
        <begin position="16"/>
        <end position="18"/>
    </location>
    <ligand>
        <name>substrate</name>
    </ligand>
</feature>
<comment type="pathway">
    <text evidence="2 9">Pyrimidine metabolism; UMP biosynthesis via de novo pathway; (S)-dihydroorotate from bicarbonate: step 3/3.</text>
</comment>
<evidence type="ECO:0000256" key="7">
    <source>
        <dbReference type="ARBA" id="ARBA00022833"/>
    </source>
</evidence>
<evidence type="ECO:0000259" key="10">
    <source>
        <dbReference type="Pfam" id="PF04909"/>
    </source>
</evidence>
<feature type="binding site" evidence="9">
    <location>
        <position position="136"/>
    </location>
    <ligand>
        <name>substrate</name>
    </ligand>
</feature>
<dbReference type="SUPFAM" id="SSF51556">
    <property type="entry name" value="Metallo-dependent hydrolases"/>
    <property type="match status" value="1"/>
</dbReference>
<dbReference type="OrthoDB" id="9808095at2"/>
<dbReference type="UniPathway" id="UPA00070">
    <property type="reaction ID" value="UER00117"/>
</dbReference>
<dbReference type="PROSITE" id="PS00482">
    <property type="entry name" value="DIHYDROOROTASE_1"/>
    <property type="match status" value="1"/>
</dbReference>
<feature type="binding site" evidence="9">
    <location>
        <position position="246"/>
    </location>
    <ligand>
        <name>substrate</name>
    </ligand>
</feature>
<evidence type="ECO:0000256" key="9">
    <source>
        <dbReference type="HAMAP-Rule" id="MF_00219"/>
    </source>
</evidence>
<keyword evidence="6 9" id="KW-0378">Hydrolase</keyword>
<sequence length="338" mass="37496">MSESITLLNPLDMHLHLREAEMLASVLPFSATPFSAGVVMPNLKTPITTTELALSYKEQILRLSQGTFEPIMSIYLTPSLNKEELLLAKKAGIKILKLYPKGATTGSENGVKDILCDKTLHIFELAQDLGFILSIHGESNGFCMEREYEFLPIFASIAEMFPRLKVIIEHMSDRRSLDLIEKYDNLYGTLTLHHITLSLDDLCGGMLKPHLFCKPMLKTKKDQQALLQAALKAHKKLSFGSDSAPHTESAKLSGAAGIFSSPILLPSLVALFESHNALEYVQSFISQNAQAIYGLKDFPQKSITLKRVPYNVPEYIDTPLGKLIPLLAGDSLPWRIQG</sequence>
<organism evidence="11 12">
    <name type="scientific">Helicobacter marmotae</name>
    <dbReference type="NCBI Taxonomy" id="152490"/>
    <lineage>
        <taxon>Bacteria</taxon>
        <taxon>Pseudomonadati</taxon>
        <taxon>Campylobacterota</taxon>
        <taxon>Epsilonproteobacteria</taxon>
        <taxon>Campylobacterales</taxon>
        <taxon>Helicobacteraceae</taxon>
        <taxon>Helicobacter</taxon>
    </lineage>
</organism>
<dbReference type="InterPro" id="IPR006680">
    <property type="entry name" value="Amidohydro-rel"/>
</dbReference>
<evidence type="ECO:0000256" key="6">
    <source>
        <dbReference type="ARBA" id="ARBA00022801"/>
    </source>
</evidence>
<keyword evidence="8 9" id="KW-0665">Pyrimidine biosynthesis</keyword>
<dbReference type="Pfam" id="PF04909">
    <property type="entry name" value="Amidohydro_2"/>
    <property type="match status" value="1"/>
</dbReference>
<comment type="similarity">
    <text evidence="3 9">Belongs to the metallo-dependent hydrolases superfamily. DHOase family. Class II DHOase subfamily.</text>
</comment>
<dbReference type="AlphaFoldDB" id="A0A3D8I6B7"/>
<keyword evidence="12" id="KW-1185">Reference proteome</keyword>
<evidence type="ECO:0000256" key="5">
    <source>
        <dbReference type="ARBA" id="ARBA00022723"/>
    </source>
</evidence>
<dbReference type="HAMAP" id="MF_00219">
    <property type="entry name" value="PyrC_classII"/>
    <property type="match status" value="1"/>
</dbReference>
<feature type="domain" description="Amidohydrolase-related" evidence="10">
    <location>
        <begin position="92"/>
        <end position="263"/>
    </location>
</feature>
<comment type="caution">
    <text evidence="11">The sequence shown here is derived from an EMBL/GenBank/DDBJ whole genome shotgun (WGS) entry which is preliminary data.</text>
</comment>
<keyword evidence="5 9" id="KW-0479">Metal-binding</keyword>
<feature type="binding site" evidence="9">
    <location>
        <position position="42"/>
    </location>
    <ligand>
        <name>substrate</name>
    </ligand>
</feature>
<dbReference type="PANTHER" id="PTHR43137:SF1">
    <property type="entry name" value="DIHYDROOROTASE"/>
    <property type="match status" value="1"/>
</dbReference>
<feature type="binding site" description="via carbamate group" evidence="9">
    <location>
        <position position="97"/>
    </location>
    <ligand>
        <name>Zn(2+)</name>
        <dbReference type="ChEBI" id="CHEBI:29105"/>
        <label>2</label>
    </ligand>
</feature>
<dbReference type="PIRSF" id="PIRSF001237">
    <property type="entry name" value="DHOdimr"/>
    <property type="match status" value="1"/>
</dbReference>
<comment type="function">
    <text evidence="1 9">Catalyzes the reversible cyclization of carbamoyl aspartate to dihydroorotate.</text>
</comment>
<comment type="subunit">
    <text evidence="9">Homodimer.</text>
</comment>
<feature type="binding site" evidence="9">
    <location>
        <position position="16"/>
    </location>
    <ligand>
        <name>Zn(2+)</name>
        <dbReference type="ChEBI" id="CHEBI:29105"/>
        <label>1</label>
    </ligand>
</feature>
<dbReference type="Gene3D" id="3.20.20.140">
    <property type="entry name" value="Metal-dependent hydrolases"/>
    <property type="match status" value="1"/>
</dbReference>
<evidence type="ECO:0000256" key="8">
    <source>
        <dbReference type="ARBA" id="ARBA00022975"/>
    </source>
</evidence>
<comment type="caution">
    <text evidence="9">Lacks conserved residue(s) required for the propagation of feature annotation.</text>
</comment>
<evidence type="ECO:0000256" key="1">
    <source>
        <dbReference type="ARBA" id="ARBA00002368"/>
    </source>
</evidence>
<evidence type="ECO:0000313" key="12">
    <source>
        <dbReference type="Proteomes" id="UP000256599"/>
    </source>
</evidence>
<accession>A0A3D8I6B7</accession>
<dbReference type="GO" id="GO:0008270">
    <property type="term" value="F:zinc ion binding"/>
    <property type="evidence" value="ECO:0007669"/>
    <property type="project" value="UniProtKB-UniRule"/>
</dbReference>
<dbReference type="InterPro" id="IPR002195">
    <property type="entry name" value="Dihydroorotase_CS"/>
</dbReference>
<comment type="catalytic activity">
    <reaction evidence="9">
        <text>(S)-dihydroorotate + H2O = N-carbamoyl-L-aspartate + H(+)</text>
        <dbReference type="Rhea" id="RHEA:24296"/>
        <dbReference type="ChEBI" id="CHEBI:15377"/>
        <dbReference type="ChEBI" id="CHEBI:15378"/>
        <dbReference type="ChEBI" id="CHEBI:30864"/>
        <dbReference type="ChEBI" id="CHEBI:32814"/>
        <dbReference type="EC" id="3.5.2.3"/>
    </reaction>
</comment>
<dbReference type="NCBIfam" id="TIGR00856">
    <property type="entry name" value="pyrC_dimer"/>
    <property type="match status" value="1"/>
</dbReference>